<dbReference type="OrthoDB" id="2708995at2759"/>
<dbReference type="EMBL" id="KN831995">
    <property type="protein sequence ID" value="KIO00497.1"/>
    <property type="molecule type" value="Genomic_DNA"/>
</dbReference>
<proteinExistence type="predicted"/>
<gene>
    <name evidence="2" type="ORF">M404DRAFT_29413</name>
</gene>
<evidence type="ECO:0000313" key="2">
    <source>
        <dbReference type="EMBL" id="KIO00497.1"/>
    </source>
</evidence>
<dbReference type="AlphaFoldDB" id="A0A0C3JSP3"/>
<feature type="region of interest" description="Disordered" evidence="1">
    <location>
        <begin position="123"/>
        <end position="368"/>
    </location>
</feature>
<evidence type="ECO:0000313" key="3">
    <source>
        <dbReference type="Proteomes" id="UP000054217"/>
    </source>
</evidence>
<feature type="compositionally biased region" description="Basic and acidic residues" evidence="1">
    <location>
        <begin position="73"/>
        <end position="91"/>
    </location>
</feature>
<dbReference type="HOGENOM" id="CLU_038961_0_0_1"/>
<feature type="compositionally biased region" description="Basic and acidic residues" evidence="1">
    <location>
        <begin position="157"/>
        <end position="200"/>
    </location>
</feature>
<feature type="region of interest" description="Disordered" evidence="1">
    <location>
        <begin position="1"/>
        <end position="106"/>
    </location>
</feature>
<protein>
    <submittedName>
        <fullName evidence="2">Uncharacterized protein</fullName>
    </submittedName>
</protein>
<feature type="compositionally biased region" description="Polar residues" evidence="1">
    <location>
        <begin position="128"/>
        <end position="139"/>
    </location>
</feature>
<feature type="non-terminal residue" evidence="2">
    <location>
        <position position="368"/>
    </location>
</feature>
<reference evidence="2 3" key="1">
    <citation type="submission" date="2014-04" db="EMBL/GenBank/DDBJ databases">
        <authorList>
            <consortium name="DOE Joint Genome Institute"/>
            <person name="Kuo A."/>
            <person name="Kohler A."/>
            <person name="Costa M.D."/>
            <person name="Nagy L.G."/>
            <person name="Floudas D."/>
            <person name="Copeland A."/>
            <person name="Barry K.W."/>
            <person name="Cichocki N."/>
            <person name="Veneault-Fourrey C."/>
            <person name="LaButti K."/>
            <person name="Lindquist E.A."/>
            <person name="Lipzen A."/>
            <person name="Lundell T."/>
            <person name="Morin E."/>
            <person name="Murat C."/>
            <person name="Sun H."/>
            <person name="Tunlid A."/>
            <person name="Henrissat B."/>
            <person name="Grigoriev I.V."/>
            <person name="Hibbett D.S."/>
            <person name="Martin F."/>
            <person name="Nordberg H.P."/>
            <person name="Cantor M.N."/>
            <person name="Hua S.X."/>
        </authorList>
    </citation>
    <scope>NUCLEOTIDE SEQUENCE [LARGE SCALE GENOMIC DNA]</scope>
    <source>
        <strain evidence="2 3">Marx 270</strain>
    </source>
</reference>
<reference evidence="3" key="2">
    <citation type="submission" date="2015-01" db="EMBL/GenBank/DDBJ databases">
        <title>Evolutionary Origins and Diversification of the Mycorrhizal Mutualists.</title>
        <authorList>
            <consortium name="DOE Joint Genome Institute"/>
            <consortium name="Mycorrhizal Genomics Consortium"/>
            <person name="Kohler A."/>
            <person name="Kuo A."/>
            <person name="Nagy L.G."/>
            <person name="Floudas D."/>
            <person name="Copeland A."/>
            <person name="Barry K.W."/>
            <person name="Cichocki N."/>
            <person name="Veneault-Fourrey C."/>
            <person name="LaButti K."/>
            <person name="Lindquist E.A."/>
            <person name="Lipzen A."/>
            <person name="Lundell T."/>
            <person name="Morin E."/>
            <person name="Murat C."/>
            <person name="Riley R."/>
            <person name="Ohm R."/>
            <person name="Sun H."/>
            <person name="Tunlid A."/>
            <person name="Henrissat B."/>
            <person name="Grigoriev I.V."/>
            <person name="Hibbett D.S."/>
            <person name="Martin F."/>
        </authorList>
    </citation>
    <scope>NUCLEOTIDE SEQUENCE [LARGE SCALE GENOMIC DNA]</scope>
    <source>
        <strain evidence="3">Marx 270</strain>
    </source>
</reference>
<feature type="compositionally biased region" description="Acidic residues" evidence="1">
    <location>
        <begin position="210"/>
        <end position="220"/>
    </location>
</feature>
<feature type="compositionally biased region" description="Acidic residues" evidence="1">
    <location>
        <begin position="326"/>
        <end position="336"/>
    </location>
</feature>
<keyword evidence="3" id="KW-1185">Reference proteome</keyword>
<evidence type="ECO:0000256" key="1">
    <source>
        <dbReference type="SAM" id="MobiDB-lite"/>
    </source>
</evidence>
<organism evidence="2 3">
    <name type="scientific">Pisolithus tinctorius Marx 270</name>
    <dbReference type="NCBI Taxonomy" id="870435"/>
    <lineage>
        <taxon>Eukaryota</taxon>
        <taxon>Fungi</taxon>
        <taxon>Dikarya</taxon>
        <taxon>Basidiomycota</taxon>
        <taxon>Agaricomycotina</taxon>
        <taxon>Agaricomycetes</taxon>
        <taxon>Agaricomycetidae</taxon>
        <taxon>Boletales</taxon>
        <taxon>Sclerodermatineae</taxon>
        <taxon>Pisolithaceae</taxon>
        <taxon>Pisolithus</taxon>
    </lineage>
</organism>
<feature type="compositionally biased region" description="Acidic residues" evidence="1">
    <location>
        <begin position="260"/>
        <end position="277"/>
    </location>
</feature>
<dbReference type="Proteomes" id="UP000054217">
    <property type="component" value="Unassembled WGS sequence"/>
</dbReference>
<dbReference type="InParanoid" id="A0A0C3JSP3"/>
<name>A0A0C3JSP3_PISTI</name>
<sequence>MSQVDLRHIRTRMRRGTSQAVPTGGPTYKPFHPYARIAPDALSRAETRRETARRKAKRQGPLPTPPPSHPRASSHDKDASDTNAKPIKDTVAEEPTPPMSPTKRFLSSSAGALVGFFNKITRGALGENTASNTADTNAPQHERREGDNLKVTGRKRGREEDEKGSEDDHDRDKSEDVAALRPDFFRVRKRRREVDLEREQPTPLAAEPTADVDLEGDIGDVQEAPAPSGSGASDTNEATDDMQDPPRTESMKGSIPGTDDQADGEGERDGDGDDDDREVSCGATSSEGGEDGEEAFSNVNIRTTDDQATEEFDPAVGDSTRVGPGEGEEQEDEGDSGSDSRSDIGSEDDGGMNDDGMPGNTFQLMDVE</sequence>
<accession>A0A0C3JSP3</accession>